<dbReference type="RefSeq" id="WP_188503686.1">
    <property type="nucleotide sequence ID" value="NZ_BMFX01000014.1"/>
</dbReference>
<dbReference type="Pfam" id="PF04313">
    <property type="entry name" value="HSDR_N"/>
    <property type="match status" value="1"/>
</dbReference>
<sequence length="1156" mass="130537">MPQSNFAFIATEWPQIYEYALRAEEYIFSDPKAAGVYARNAAEELVYYIFALKQLRQPQDNNLAGHLQDPDFSALAPRAIRQKIDLLRKRGNRAAHPGHKITTQDAHAAVTDLHHVLIWAAHTFSTQPDTIPLDAEFDPKIATSRTPMRHEELRKLAVKVQQEHEEFQRKLEESAAASRAKDEEIARLQTQLAAAQAAKTTEFHRDLDEATTRTELIDEMLAEAGWVITKEHTAGGAQEEVPLRGPDGETRYADYVLWDDDGTPLAVIEAKRTSRSESQGQEQALLYAEALEAQYGVRPIIFCTNGLSTLLWEESAGYPPRPVLSFLTKDELQWRHHTTRRRRPLSDQPVKSQIVDRPYQERVIRSVGETFSAKHRAALLVMATGTGKTRTVIALVEQMLQAGWVKRVLFLADRKALVRQAVNAFRDHLPEQPPVNLLEEKDPDGRIYVSTYPTMLNQIEQYRQDGSRLYGPGFFDLVIVDEAHRSVYQKYRSIFEWFDSVLLGLTATPVDQVDRNTYQLFGQQPGVPTDAYSLDEAIADGYLVPARGLSIGTEFLSRGVRYDELSEEEKDTWDQLEWDEDGEIPDQVAASEMNRRLFNTDTVDKVLAELFEHGIKVAGGDVLGKTIIFAINQRHADFIDQRFNLQYPEHAGRFARVITSKMEHSQRLIDAFGSRQPVSEPQIAITVDMLDTGIDVPEVVNLVFFKQVFSKTKFWQMVGRGTRKRPELFGPGAPKTEFLILDAGGNLEFFNADVPEPERTRPKSLSERLFQRRLELLTALDTHESGGTPDLLHHKVPMKYDDAGHSPASFRADLVHSARVHVAGMNPQNVQVRPHRALVERFSEPEAWEKLTHQEALELAERLGRLPSESLKEAEEAKSFDLTVLRAQLAQVTGDGPTLAVQRNRVQDIAESLLAKTHVPEVKAQAALLEEIREDTWWEQVTYLMLETVRRRLRGLTGFADKTRWKPVQTDFEDTLLTAEEVALRPITPGTDPAQFRLRAERFLRQNVDNLAVQKLRHNKQLTEQDLRSLEQLLVEAGLGTREDIRAVTEDAQGLGVFIRSLVGLDQAAAQAAFAGFTQDTNFTADQLHFINQIIGYLTANGVMEPAQLFDSPFSDYGQADQIIGEEGLAEVVDILSEIRNRAQPPSTDPSQEETA</sequence>
<dbReference type="GO" id="GO:0009035">
    <property type="term" value="F:type I site-specific deoxyribonuclease activity"/>
    <property type="evidence" value="ECO:0007669"/>
    <property type="project" value="UniProtKB-EC"/>
</dbReference>
<dbReference type="InterPro" id="IPR014001">
    <property type="entry name" value="Helicase_ATP-bd"/>
</dbReference>
<dbReference type="InterPro" id="IPR025285">
    <property type="entry name" value="DUF4145"/>
</dbReference>
<feature type="domain" description="Helicase ATP-binding" evidence="2">
    <location>
        <begin position="369"/>
        <end position="527"/>
    </location>
</feature>
<dbReference type="Proteomes" id="UP000460157">
    <property type="component" value="Unassembled WGS sequence"/>
</dbReference>
<comment type="caution">
    <text evidence="3">The sequence shown here is derived from an EMBL/GenBank/DDBJ whole genome shotgun (WGS) entry which is preliminary data.</text>
</comment>
<dbReference type="InterPro" id="IPR050742">
    <property type="entry name" value="Helicase_Restrict-Modif_Enz"/>
</dbReference>
<dbReference type="Gene3D" id="3.40.50.300">
    <property type="entry name" value="P-loop containing nucleotide triphosphate hydrolases"/>
    <property type="match status" value="2"/>
</dbReference>
<feature type="coiled-coil region" evidence="1">
    <location>
        <begin position="150"/>
        <end position="198"/>
    </location>
</feature>
<organism evidence="3 4">
    <name type="scientific">Nesterenkonia alkaliphila</name>
    <dbReference type="NCBI Taxonomy" id="1463631"/>
    <lineage>
        <taxon>Bacteria</taxon>
        <taxon>Bacillati</taxon>
        <taxon>Actinomycetota</taxon>
        <taxon>Actinomycetes</taxon>
        <taxon>Micrococcales</taxon>
        <taxon>Micrococcaceae</taxon>
        <taxon>Nesterenkonia</taxon>
    </lineage>
</organism>
<dbReference type="CDD" id="cd18032">
    <property type="entry name" value="DEXHc_RE_I_III_res"/>
    <property type="match status" value="1"/>
</dbReference>
<dbReference type="Pfam" id="PF13643">
    <property type="entry name" value="DUF4145"/>
    <property type="match status" value="1"/>
</dbReference>
<dbReference type="SMART" id="SM00487">
    <property type="entry name" value="DEXDc"/>
    <property type="match status" value="1"/>
</dbReference>
<keyword evidence="4" id="KW-1185">Reference proteome</keyword>
<protein>
    <submittedName>
        <fullName evidence="3">DUF4145 domain-containing protein</fullName>
    </submittedName>
</protein>
<dbReference type="InterPro" id="IPR007409">
    <property type="entry name" value="Restrct_endonuc_type1_HsdR_N"/>
</dbReference>
<dbReference type="GO" id="GO:0003677">
    <property type="term" value="F:DNA binding"/>
    <property type="evidence" value="ECO:0007669"/>
    <property type="project" value="UniProtKB-KW"/>
</dbReference>
<dbReference type="InterPro" id="IPR027417">
    <property type="entry name" value="P-loop_NTPase"/>
</dbReference>
<dbReference type="InterPro" id="IPR013670">
    <property type="entry name" value="EcoEI_R_C_dom"/>
</dbReference>
<dbReference type="Pfam" id="PF08463">
    <property type="entry name" value="EcoEI_R_C"/>
    <property type="match status" value="1"/>
</dbReference>
<keyword evidence="1" id="KW-0175">Coiled coil</keyword>
<dbReference type="PANTHER" id="PTHR47396">
    <property type="entry name" value="TYPE I RESTRICTION ENZYME ECOKI R PROTEIN"/>
    <property type="match status" value="1"/>
</dbReference>
<dbReference type="PANTHER" id="PTHR47396:SF1">
    <property type="entry name" value="ATP-DEPENDENT HELICASE IRC3-RELATED"/>
    <property type="match status" value="1"/>
</dbReference>
<accession>A0A7K1UKI1</accession>
<dbReference type="GO" id="GO:0005829">
    <property type="term" value="C:cytosol"/>
    <property type="evidence" value="ECO:0007669"/>
    <property type="project" value="TreeGrafter"/>
</dbReference>
<evidence type="ECO:0000313" key="4">
    <source>
        <dbReference type="Proteomes" id="UP000460157"/>
    </source>
</evidence>
<evidence type="ECO:0000259" key="2">
    <source>
        <dbReference type="PROSITE" id="PS51192"/>
    </source>
</evidence>
<dbReference type="AlphaFoldDB" id="A0A7K1UKI1"/>
<dbReference type="EMBL" id="WRPM01000080">
    <property type="protein sequence ID" value="MVT26980.1"/>
    <property type="molecule type" value="Genomic_DNA"/>
</dbReference>
<evidence type="ECO:0000256" key="1">
    <source>
        <dbReference type="SAM" id="Coils"/>
    </source>
</evidence>
<dbReference type="CDD" id="cd18799">
    <property type="entry name" value="SF2_C_EcoAI-like"/>
    <property type="match status" value="1"/>
</dbReference>
<dbReference type="SUPFAM" id="SSF52540">
    <property type="entry name" value="P-loop containing nucleoside triphosphate hydrolases"/>
    <property type="match status" value="1"/>
</dbReference>
<name>A0A7K1UKI1_9MICC</name>
<gene>
    <name evidence="3" type="ORF">GNZ21_11520</name>
</gene>
<dbReference type="GO" id="GO:0005524">
    <property type="term" value="F:ATP binding"/>
    <property type="evidence" value="ECO:0007669"/>
    <property type="project" value="UniProtKB-KW"/>
</dbReference>
<dbReference type="InterPro" id="IPR006935">
    <property type="entry name" value="Helicase/UvrB_N"/>
</dbReference>
<dbReference type="Pfam" id="PF04851">
    <property type="entry name" value="ResIII"/>
    <property type="match status" value="1"/>
</dbReference>
<evidence type="ECO:0000313" key="3">
    <source>
        <dbReference type="EMBL" id="MVT26980.1"/>
    </source>
</evidence>
<proteinExistence type="predicted"/>
<dbReference type="GO" id="GO:0009307">
    <property type="term" value="P:DNA restriction-modification system"/>
    <property type="evidence" value="ECO:0007669"/>
    <property type="project" value="UniProtKB-KW"/>
</dbReference>
<dbReference type="Gene3D" id="3.90.1570.30">
    <property type="match status" value="1"/>
</dbReference>
<dbReference type="PROSITE" id="PS51192">
    <property type="entry name" value="HELICASE_ATP_BIND_1"/>
    <property type="match status" value="1"/>
</dbReference>
<reference evidence="3 4" key="1">
    <citation type="submission" date="2019-12" db="EMBL/GenBank/DDBJ databases">
        <title>Nesterenkonia muleiensis sp. nov., a novel actinobacterium isolated from sap of Populus euphratica.</title>
        <authorList>
            <person name="Wang R."/>
        </authorList>
    </citation>
    <scope>NUCLEOTIDE SEQUENCE [LARGE SCALE GENOMIC DNA]</scope>
    <source>
        <strain evidence="3 4">F10</strain>
    </source>
</reference>